<dbReference type="SMART" id="SM00220">
    <property type="entry name" value="S_TKc"/>
    <property type="match status" value="1"/>
</dbReference>
<dbReference type="OMA" id="KISEIEC"/>
<dbReference type="GO" id="GO:0005524">
    <property type="term" value="F:ATP binding"/>
    <property type="evidence" value="ECO:0007669"/>
    <property type="project" value="UniProtKB-KW"/>
</dbReference>
<accession>A0A078AAJ7</accession>
<dbReference type="SUPFAM" id="SSF56112">
    <property type="entry name" value="Protein kinase-like (PK-like)"/>
    <property type="match status" value="1"/>
</dbReference>
<dbReference type="OrthoDB" id="4774231at2759"/>
<evidence type="ECO:0000259" key="6">
    <source>
        <dbReference type="PROSITE" id="PS50011"/>
    </source>
</evidence>
<evidence type="ECO:0000313" key="8">
    <source>
        <dbReference type="Proteomes" id="UP000039865"/>
    </source>
</evidence>
<keyword evidence="3" id="KW-0547">Nucleotide-binding</keyword>
<name>A0A078AAJ7_STYLE</name>
<dbReference type="GO" id="GO:0004674">
    <property type="term" value="F:protein serine/threonine kinase activity"/>
    <property type="evidence" value="ECO:0007669"/>
    <property type="project" value="UniProtKB-KW"/>
</dbReference>
<keyword evidence="5" id="KW-0067">ATP-binding</keyword>
<organism evidence="7 8">
    <name type="scientific">Stylonychia lemnae</name>
    <name type="common">Ciliate</name>
    <dbReference type="NCBI Taxonomy" id="5949"/>
    <lineage>
        <taxon>Eukaryota</taxon>
        <taxon>Sar</taxon>
        <taxon>Alveolata</taxon>
        <taxon>Ciliophora</taxon>
        <taxon>Intramacronucleata</taxon>
        <taxon>Spirotrichea</taxon>
        <taxon>Stichotrichia</taxon>
        <taxon>Sporadotrichida</taxon>
        <taxon>Oxytrichidae</taxon>
        <taxon>Stylonychinae</taxon>
        <taxon>Stylonychia</taxon>
    </lineage>
</organism>
<dbReference type="InterPro" id="IPR011009">
    <property type="entry name" value="Kinase-like_dom_sf"/>
</dbReference>
<evidence type="ECO:0000256" key="1">
    <source>
        <dbReference type="ARBA" id="ARBA00022527"/>
    </source>
</evidence>
<dbReference type="PROSITE" id="PS50011">
    <property type="entry name" value="PROTEIN_KINASE_DOM"/>
    <property type="match status" value="1"/>
</dbReference>
<dbReference type="EMBL" id="CCKQ01007873">
    <property type="protein sequence ID" value="CDW79300.1"/>
    <property type="molecule type" value="Genomic_DNA"/>
</dbReference>
<evidence type="ECO:0000256" key="3">
    <source>
        <dbReference type="ARBA" id="ARBA00022741"/>
    </source>
</evidence>
<sequence>MQTFQQFGVASVLNSKITLYLTEELIIIRFKKESNQIYKINLFRSLARFTDGENLVIRLRDRNGSSNNQKIDLEIKMKLGIDSQIVLNHVNNYAFIEFPSFSQIYQIQEYLDEGSQGQIFKCQIKSTFNHPISQVVETKPQVVKICQIQNKQANDQARNEILLMRKLRHCQNVCTLNQVFIEKDKIYLVMDFIEQGDLQSFIESRKFKISEIECKEIAIQLLLTCNFMHQRNILHRDLKLENILIKYENSQIQTRICDFGLACQLDDQQLKNMRVGTASCIAPEILLNKDYDEKSDIFSVGCLLYKIIYGKNLFSSDSLIDCLRLNMTADPTSIINNQTKIISRDLKNFLLNLLNRNPNLRPNSQEALQHQWFWCERTGINQALQINKYQDEDLSIKSENQQLNNNSKIDYLKIIEDSKNFIGEDEESKQDTNIKGLKMLGKKLSAACTFNKTQNSKEICYDKQFKLNNFSMKIESAHQRHKKSKKKLQTKNLKNQTNVALNEVQATNENFEEICHDEKDNLTLEQKILDRTLISESVLVKQSLSNMNCVRNRRSFLQLEQ</sequence>
<protein>
    <submittedName>
        <fullName evidence="7">Serine threonine protein kinase</fullName>
    </submittedName>
</protein>
<proteinExistence type="predicted"/>
<evidence type="ECO:0000256" key="4">
    <source>
        <dbReference type="ARBA" id="ARBA00022777"/>
    </source>
</evidence>
<keyword evidence="4 7" id="KW-0418">Kinase</keyword>
<keyword evidence="2" id="KW-0808">Transferase</keyword>
<feature type="domain" description="Protein kinase" evidence="6">
    <location>
        <begin position="105"/>
        <end position="373"/>
    </location>
</feature>
<dbReference type="Gene3D" id="3.30.200.20">
    <property type="entry name" value="Phosphorylase Kinase, domain 1"/>
    <property type="match status" value="1"/>
</dbReference>
<dbReference type="AlphaFoldDB" id="A0A078AAJ7"/>
<dbReference type="Pfam" id="PF00069">
    <property type="entry name" value="Pkinase"/>
    <property type="match status" value="1"/>
</dbReference>
<dbReference type="InParanoid" id="A0A078AAJ7"/>
<reference evidence="7 8" key="1">
    <citation type="submission" date="2014-06" db="EMBL/GenBank/DDBJ databases">
        <authorList>
            <person name="Swart Estienne"/>
        </authorList>
    </citation>
    <scope>NUCLEOTIDE SEQUENCE [LARGE SCALE GENOMIC DNA]</scope>
    <source>
        <strain evidence="7 8">130c</strain>
    </source>
</reference>
<gene>
    <name evidence="7" type="primary">Contig19752.g20951</name>
    <name evidence="7" type="ORF">STYLEM_8286</name>
</gene>
<evidence type="ECO:0000313" key="7">
    <source>
        <dbReference type="EMBL" id="CDW79300.1"/>
    </source>
</evidence>
<dbReference type="Proteomes" id="UP000039865">
    <property type="component" value="Unassembled WGS sequence"/>
</dbReference>
<evidence type="ECO:0000256" key="2">
    <source>
        <dbReference type="ARBA" id="ARBA00022679"/>
    </source>
</evidence>
<keyword evidence="1" id="KW-0723">Serine/threonine-protein kinase</keyword>
<dbReference type="PANTHER" id="PTHR24345">
    <property type="entry name" value="SERINE/THREONINE-PROTEIN KINASE PLK"/>
    <property type="match status" value="1"/>
</dbReference>
<dbReference type="InterPro" id="IPR008271">
    <property type="entry name" value="Ser/Thr_kinase_AS"/>
</dbReference>
<evidence type="ECO:0000256" key="5">
    <source>
        <dbReference type="ARBA" id="ARBA00022840"/>
    </source>
</evidence>
<dbReference type="InterPro" id="IPR000719">
    <property type="entry name" value="Prot_kinase_dom"/>
</dbReference>
<dbReference type="Gene3D" id="1.10.510.10">
    <property type="entry name" value="Transferase(Phosphotransferase) domain 1"/>
    <property type="match status" value="1"/>
</dbReference>
<dbReference type="PROSITE" id="PS00108">
    <property type="entry name" value="PROTEIN_KINASE_ST"/>
    <property type="match status" value="1"/>
</dbReference>
<keyword evidence="8" id="KW-1185">Reference proteome</keyword>
<dbReference type="GO" id="GO:0005634">
    <property type="term" value="C:nucleus"/>
    <property type="evidence" value="ECO:0007669"/>
    <property type="project" value="TreeGrafter"/>
</dbReference>
<dbReference type="PANTHER" id="PTHR24345:SF0">
    <property type="entry name" value="CELL CYCLE SERINE_THREONINE-PROTEIN KINASE CDC5_MSD2"/>
    <property type="match status" value="1"/>
</dbReference>